<dbReference type="CDD" id="cd04179">
    <property type="entry name" value="DPM_DPG-synthase_like"/>
    <property type="match status" value="1"/>
</dbReference>
<dbReference type="eggNOG" id="COG0463">
    <property type="taxonomic scope" value="Bacteria"/>
</dbReference>
<sequence>MGASAPVIAVVIPAYRVAAHILEVIAEIGKEVSQIYVVDDACPEGSGALVSAKCADKRVKVLTHAENQGVGGAVVTGYRAALEGGAEIVVKVDGDGQMDPALIGDLIQPIVDGKADYTKGNRFDSLVGLREMPGVRVLGNGALSLMSKISSGYWNITDPTNGFTAIHRDVLRAMPLDMLSKRFFFESDVLYRLSIIRAVVWDVPMEARYGNEKSNLSAVKALFEFPGKHFVRFHKRLFYNYYLRDMSAASLELPLGAALGWFGFIFGVTKFSESVESGMPATAGTVMLSAVPVILGFQLVLAFLSHDIASVPKRVKHKK</sequence>
<dbReference type="SUPFAM" id="SSF53448">
    <property type="entry name" value="Nucleotide-diphospho-sugar transferases"/>
    <property type="match status" value="1"/>
</dbReference>
<keyword evidence="4" id="KW-0808">Transferase</keyword>
<evidence type="ECO:0000313" key="5">
    <source>
        <dbReference type="Proteomes" id="UP000067708"/>
    </source>
</evidence>
<dbReference type="InterPro" id="IPR001173">
    <property type="entry name" value="Glyco_trans_2-like"/>
</dbReference>
<keyword evidence="2" id="KW-0812">Transmembrane</keyword>
<comment type="similarity">
    <text evidence="1">Belongs to the glycosyltransferase 2 family.</text>
</comment>
<dbReference type="EMBL" id="CP007490">
    <property type="protein sequence ID" value="AIC46852.1"/>
    <property type="molecule type" value="Genomic_DNA"/>
</dbReference>
<gene>
    <name evidence="4" type="ORF">Rhola_00000210</name>
</gene>
<dbReference type="InterPro" id="IPR029044">
    <property type="entry name" value="Nucleotide-diphossugar_trans"/>
</dbReference>
<dbReference type="HOGENOM" id="CLU_033536_1_1_11"/>
<proteinExistence type="inferred from homology"/>
<dbReference type="Gene3D" id="3.90.550.10">
    <property type="entry name" value="Spore Coat Polysaccharide Biosynthesis Protein SpsA, Chain A"/>
    <property type="match status" value="1"/>
</dbReference>
<dbReference type="STRING" id="529884.Rhola_00000210"/>
<keyword evidence="5" id="KW-1185">Reference proteome</keyword>
<dbReference type="PANTHER" id="PTHR48090:SF7">
    <property type="entry name" value="RFBJ PROTEIN"/>
    <property type="match status" value="1"/>
</dbReference>
<feature type="transmembrane region" description="Helical" evidence="2">
    <location>
        <begin position="286"/>
        <end position="309"/>
    </location>
</feature>
<protein>
    <submittedName>
        <fullName evidence="4">Glycosyltransferases involved in cell wall biogenesis</fullName>
    </submittedName>
</protein>
<dbReference type="RefSeq" id="WP_038501489.1">
    <property type="nucleotide sequence ID" value="NZ_CP007490.1"/>
</dbReference>
<dbReference type="AlphaFoldDB" id="A0A060JE56"/>
<accession>A0A060JE56</accession>
<feature type="transmembrane region" description="Helical" evidence="2">
    <location>
        <begin position="242"/>
        <end position="266"/>
    </location>
</feature>
<organism evidence="4 5">
    <name type="scientific">Rhodoluna lacicola</name>
    <dbReference type="NCBI Taxonomy" id="529884"/>
    <lineage>
        <taxon>Bacteria</taxon>
        <taxon>Bacillati</taxon>
        <taxon>Actinomycetota</taxon>
        <taxon>Actinomycetes</taxon>
        <taxon>Micrococcales</taxon>
        <taxon>Microbacteriaceae</taxon>
        <taxon>Luna cluster</taxon>
        <taxon>Luna-1 subcluster</taxon>
        <taxon>Rhodoluna</taxon>
    </lineage>
</organism>
<keyword evidence="2" id="KW-0472">Membrane</keyword>
<keyword evidence="2" id="KW-1133">Transmembrane helix</keyword>
<feature type="domain" description="Glycosyltransferase 2-like" evidence="3">
    <location>
        <begin position="10"/>
        <end position="172"/>
    </location>
</feature>
<dbReference type="PANTHER" id="PTHR48090">
    <property type="entry name" value="UNDECAPRENYL-PHOSPHATE 4-DEOXY-4-FORMAMIDO-L-ARABINOSE TRANSFERASE-RELATED"/>
    <property type="match status" value="1"/>
</dbReference>
<dbReference type="InterPro" id="IPR050256">
    <property type="entry name" value="Glycosyltransferase_2"/>
</dbReference>
<dbReference type="PATRIC" id="fig|529884.3.peg.18"/>
<evidence type="ECO:0000256" key="2">
    <source>
        <dbReference type="SAM" id="Phobius"/>
    </source>
</evidence>
<evidence type="ECO:0000259" key="3">
    <source>
        <dbReference type="Pfam" id="PF00535"/>
    </source>
</evidence>
<dbReference type="Pfam" id="PF00535">
    <property type="entry name" value="Glycos_transf_2"/>
    <property type="match status" value="1"/>
</dbReference>
<dbReference type="KEGG" id="rla:Rhola_00000210"/>
<dbReference type="Proteomes" id="UP000067708">
    <property type="component" value="Chromosome"/>
</dbReference>
<evidence type="ECO:0000256" key="1">
    <source>
        <dbReference type="ARBA" id="ARBA00006739"/>
    </source>
</evidence>
<dbReference type="OrthoDB" id="3177103at2"/>
<evidence type="ECO:0000313" key="4">
    <source>
        <dbReference type="EMBL" id="AIC46852.1"/>
    </source>
</evidence>
<dbReference type="GO" id="GO:0016740">
    <property type="term" value="F:transferase activity"/>
    <property type="evidence" value="ECO:0007669"/>
    <property type="project" value="UniProtKB-KW"/>
</dbReference>
<reference evidence="4 5" key="1">
    <citation type="journal article" date="2014" name="Int. J. Syst. Evol. Microbiol.">
        <title>Rhodoluna lacicola gen. nov., sp. nov., a planktonic freshwater bacterium with stream-lined genome.</title>
        <authorList>
            <person name="Hahn M."/>
            <person name="Schmidt J."/>
            <person name="Taipale S.J."/>
            <person name="Doolittle W.F."/>
            <person name="Koll U."/>
        </authorList>
    </citation>
    <scope>NUCLEOTIDE SEQUENCE [LARGE SCALE GENOMIC DNA]</scope>
    <source>
        <strain evidence="4 5">MWH-Ta8</strain>
    </source>
</reference>
<name>A0A060JE56_9MICO</name>